<name>A0A7J6WHU4_THATH</name>
<comment type="caution">
    <text evidence="1">The sequence shown here is derived from an EMBL/GenBank/DDBJ whole genome shotgun (WGS) entry which is preliminary data.</text>
</comment>
<protein>
    <submittedName>
        <fullName evidence="1">Uncharacterized protein</fullName>
    </submittedName>
</protein>
<accession>A0A7J6WHU4</accession>
<organism evidence="1 2">
    <name type="scientific">Thalictrum thalictroides</name>
    <name type="common">Rue-anemone</name>
    <name type="synonym">Anemone thalictroides</name>
    <dbReference type="NCBI Taxonomy" id="46969"/>
    <lineage>
        <taxon>Eukaryota</taxon>
        <taxon>Viridiplantae</taxon>
        <taxon>Streptophyta</taxon>
        <taxon>Embryophyta</taxon>
        <taxon>Tracheophyta</taxon>
        <taxon>Spermatophyta</taxon>
        <taxon>Magnoliopsida</taxon>
        <taxon>Ranunculales</taxon>
        <taxon>Ranunculaceae</taxon>
        <taxon>Thalictroideae</taxon>
        <taxon>Thalictrum</taxon>
    </lineage>
</organism>
<proteinExistence type="predicted"/>
<gene>
    <name evidence="1" type="ORF">FRX31_013463</name>
</gene>
<sequence length="66" mass="7563">MSVNSCQIENTLISNHYFWAIVSRKSQGECFTLMQSFTYIIGFRAVGIRPYVSSLDAGQFDVRSKY</sequence>
<keyword evidence="2" id="KW-1185">Reference proteome</keyword>
<evidence type="ECO:0000313" key="1">
    <source>
        <dbReference type="EMBL" id="KAF5196951.1"/>
    </source>
</evidence>
<dbReference type="Proteomes" id="UP000554482">
    <property type="component" value="Unassembled WGS sequence"/>
</dbReference>
<evidence type="ECO:0000313" key="2">
    <source>
        <dbReference type="Proteomes" id="UP000554482"/>
    </source>
</evidence>
<reference evidence="1 2" key="1">
    <citation type="submission" date="2020-06" db="EMBL/GenBank/DDBJ databases">
        <title>Transcriptomic and genomic resources for Thalictrum thalictroides and T. hernandezii: Facilitating candidate gene discovery in an emerging model plant lineage.</title>
        <authorList>
            <person name="Arias T."/>
            <person name="Riano-Pachon D.M."/>
            <person name="Di Stilio V.S."/>
        </authorList>
    </citation>
    <scope>NUCLEOTIDE SEQUENCE [LARGE SCALE GENOMIC DNA]</scope>
    <source>
        <strain evidence="2">cv. WT478/WT964</strain>
        <tissue evidence="1">Leaves</tissue>
    </source>
</reference>
<dbReference type="EMBL" id="JABWDY010015298">
    <property type="protein sequence ID" value="KAF5196951.1"/>
    <property type="molecule type" value="Genomic_DNA"/>
</dbReference>
<dbReference type="AlphaFoldDB" id="A0A7J6WHU4"/>